<keyword evidence="5" id="KW-1185">Reference proteome</keyword>
<feature type="domain" description="Choline/carnitine acyltransferase" evidence="4">
    <location>
        <begin position="8"/>
        <end position="77"/>
    </location>
</feature>
<dbReference type="Pfam" id="PF00755">
    <property type="entry name" value="Carn_acyltransf"/>
    <property type="match status" value="1"/>
</dbReference>
<organism evidence="5 6">
    <name type="scientific">Heterorhabditis bacteriophora</name>
    <name type="common">Entomopathogenic nematode worm</name>
    <dbReference type="NCBI Taxonomy" id="37862"/>
    <lineage>
        <taxon>Eukaryota</taxon>
        <taxon>Metazoa</taxon>
        <taxon>Ecdysozoa</taxon>
        <taxon>Nematoda</taxon>
        <taxon>Chromadorea</taxon>
        <taxon>Rhabditida</taxon>
        <taxon>Rhabditina</taxon>
        <taxon>Rhabditomorpha</taxon>
        <taxon>Strongyloidea</taxon>
        <taxon>Heterorhabditidae</taxon>
        <taxon>Heterorhabditis</taxon>
    </lineage>
</organism>
<evidence type="ECO:0000256" key="3">
    <source>
        <dbReference type="ARBA" id="ARBA00023315"/>
    </source>
</evidence>
<dbReference type="GO" id="GO:0009437">
    <property type="term" value="P:carnitine metabolic process"/>
    <property type="evidence" value="ECO:0007669"/>
    <property type="project" value="TreeGrafter"/>
</dbReference>
<dbReference type="InterPro" id="IPR042231">
    <property type="entry name" value="Cho/carn_acyl_trans_2"/>
</dbReference>
<dbReference type="WBParaSite" id="Hba_17375">
    <property type="protein sequence ID" value="Hba_17375"/>
    <property type="gene ID" value="Hba_17375"/>
</dbReference>
<reference evidence="6" key="1">
    <citation type="submission" date="2016-11" db="UniProtKB">
        <authorList>
            <consortium name="WormBaseParasite"/>
        </authorList>
    </citation>
    <scope>IDENTIFICATION</scope>
</reference>
<evidence type="ECO:0000256" key="1">
    <source>
        <dbReference type="ARBA" id="ARBA00005232"/>
    </source>
</evidence>
<evidence type="ECO:0000256" key="2">
    <source>
        <dbReference type="ARBA" id="ARBA00022679"/>
    </source>
</evidence>
<name>A0A1I7XIN5_HETBA</name>
<keyword evidence="3" id="KW-0012">Acyltransferase</keyword>
<protein>
    <submittedName>
        <fullName evidence="6">Carn_acyltransf domain-containing protein</fullName>
    </submittedName>
</protein>
<dbReference type="AlphaFoldDB" id="A0A1I7XIN5"/>
<sequence>MTDQDRNLLLAERLDLEINEEMSSEIDRCLSTYLIAMNDVDIAATIFKDFGKGLIKKCGVSPDAFVQMAIQLANYRIGVCYRFAGNHSIFAHISSYKSANNTVGRGIFLCYIYIYIYI</sequence>
<dbReference type="GO" id="GO:0006631">
    <property type="term" value="P:fatty acid metabolic process"/>
    <property type="evidence" value="ECO:0007669"/>
    <property type="project" value="TreeGrafter"/>
</dbReference>
<dbReference type="InterPro" id="IPR023213">
    <property type="entry name" value="CAT-like_dom_sf"/>
</dbReference>
<dbReference type="SUPFAM" id="SSF52777">
    <property type="entry name" value="CoA-dependent acyltransferases"/>
    <property type="match status" value="1"/>
</dbReference>
<dbReference type="Gene3D" id="3.30.559.10">
    <property type="entry name" value="Chloramphenicol acetyltransferase-like domain"/>
    <property type="match status" value="1"/>
</dbReference>
<evidence type="ECO:0000313" key="6">
    <source>
        <dbReference type="WBParaSite" id="Hba_17375"/>
    </source>
</evidence>
<proteinExistence type="inferred from homology"/>
<evidence type="ECO:0000259" key="4">
    <source>
        <dbReference type="Pfam" id="PF00755"/>
    </source>
</evidence>
<keyword evidence="2" id="KW-0808">Transferase</keyword>
<dbReference type="PANTHER" id="PTHR22589:SF99">
    <property type="entry name" value="CHOLINE_CARNITINE ACYLTRANSFERASE DOMAIN-CONTAINING PROTEIN"/>
    <property type="match status" value="1"/>
</dbReference>
<dbReference type="InterPro" id="IPR000542">
    <property type="entry name" value="Carn_acyl_trans"/>
</dbReference>
<accession>A0A1I7XIN5</accession>
<dbReference type="PANTHER" id="PTHR22589">
    <property type="entry name" value="CARNITINE O-ACYLTRANSFERASE"/>
    <property type="match status" value="1"/>
</dbReference>
<evidence type="ECO:0000313" key="5">
    <source>
        <dbReference type="Proteomes" id="UP000095283"/>
    </source>
</evidence>
<dbReference type="Gene3D" id="3.30.559.70">
    <property type="entry name" value="Choline/Carnitine o-acyltransferase, domain 2"/>
    <property type="match status" value="1"/>
</dbReference>
<dbReference type="GO" id="GO:0004095">
    <property type="term" value="F:carnitine O-palmitoyltransferase activity"/>
    <property type="evidence" value="ECO:0007669"/>
    <property type="project" value="TreeGrafter"/>
</dbReference>
<dbReference type="GO" id="GO:0005739">
    <property type="term" value="C:mitochondrion"/>
    <property type="evidence" value="ECO:0007669"/>
    <property type="project" value="TreeGrafter"/>
</dbReference>
<comment type="similarity">
    <text evidence="1">Belongs to the carnitine/choline acetyltransferase family.</text>
</comment>
<dbReference type="InterPro" id="IPR039551">
    <property type="entry name" value="Cho/carn_acyl_trans"/>
</dbReference>
<dbReference type="Proteomes" id="UP000095283">
    <property type="component" value="Unplaced"/>
</dbReference>